<organism evidence="3">
    <name type="scientific">Dissoconium aciculare CBS 342.82</name>
    <dbReference type="NCBI Taxonomy" id="1314786"/>
    <lineage>
        <taxon>Eukaryota</taxon>
        <taxon>Fungi</taxon>
        <taxon>Dikarya</taxon>
        <taxon>Ascomycota</taxon>
        <taxon>Pezizomycotina</taxon>
        <taxon>Dothideomycetes</taxon>
        <taxon>Dothideomycetidae</taxon>
        <taxon>Mycosphaerellales</taxon>
        <taxon>Dissoconiaceae</taxon>
        <taxon>Dissoconium</taxon>
    </lineage>
</organism>
<reference evidence="3" key="3">
    <citation type="submission" date="2025-08" db="UniProtKB">
        <authorList>
            <consortium name="RefSeq"/>
        </authorList>
    </citation>
    <scope>IDENTIFICATION</scope>
    <source>
        <strain evidence="3">CBS 342.82</strain>
    </source>
</reference>
<name>A0A6J3M0T6_9PEZI</name>
<reference evidence="3" key="1">
    <citation type="submission" date="2020-01" db="EMBL/GenBank/DDBJ databases">
        <authorList>
            <consortium name="DOE Joint Genome Institute"/>
            <person name="Haridas S."/>
            <person name="Albert R."/>
            <person name="Binder M."/>
            <person name="Bloem J."/>
            <person name="Labutti K."/>
            <person name="Salamov A."/>
            <person name="Andreopoulos B."/>
            <person name="Baker S.E."/>
            <person name="Barry K."/>
            <person name="Bills G."/>
            <person name="Bluhm B.H."/>
            <person name="Cannon C."/>
            <person name="Castanera R."/>
            <person name="Culley D.E."/>
            <person name="Daum C."/>
            <person name="Ezra D."/>
            <person name="Gonzalez J.B."/>
            <person name="Henrissat B."/>
            <person name="Kuo A."/>
            <person name="Liang C."/>
            <person name="Lipzen A."/>
            <person name="Lutzoni F."/>
            <person name="Magnuson J."/>
            <person name="Mondo S."/>
            <person name="Nolan M."/>
            <person name="Ohm R."/>
            <person name="Pangilinan J."/>
            <person name="Park H.-J."/>
            <person name="Ramirez L."/>
            <person name="Alfaro M."/>
            <person name="Sun H."/>
            <person name="Tritt A."/>
            <person name="Yoshinaga Y."/>
            <person name="Zwiers L.-H."/>
            <person name="Turgeon B.G."/>
            <person name="Goodwin S.B."/>
            <person name="Spatafora J.W."/>
            <person name="Crous P.W."/>
            <person name="Grigoriev I.V."/>
        </authorList>
    </citation>
    <scope>NUCLEOTIDE SEQUENCE</scope>
    <source>
        <strain evidence="3">CBS 342.82</strain>
    </source>
</reference>
<accession>A0A6J3M0T6</accession>
<proteinExistence type="predicted"/>
<dbReference type="GeneID" id="54363105"/>
<dbReference type="AlphaFoldDB" id="A0A6J3M0T6"/>
<feature type="compositionally biased region" description="Polar residues" evidence="1">
    <location>
        <begin position="122"/>
        <end position="131"/>
    </location>
</feature>
<dbReference type="OrthoDB" id="5372011at2759"/>
<gene>
    <name evidence="3" type="ORF">K489DRAFT_382150</name>
</gene>
<feature type="region of interest" description="Disordered" evidence="1">
    <location>
        <begin position="1"/>
        <end position="25"/>
    </location>
</feature>
<dbReference type="RefSeq" id="XP_033458150.1">
    <property type="nucleotide sequence ID" value="XM_033605305.1"/>
</dbReference>
<evidence type="ECO:0000256" key="1">
    <source>
        <dbReference type="SAM" id="MobiDB-lite"/>
    </source>
</evidence>
<feature type="region of interest" description="Disordered" evidence="1">
    <location>
        <begin position="73"/>
        <end position="149"/>
    </location>
</feature>
<keyword evidence="2" id="KW-1185">Reference proteome</keyword>
<feature type="compositionally biased region" description="Polar residues" evidence="1">
    <location>
        <begin position="99"/>
        <end position="111"/>
    </location>
</feature>
<evidence type="ECO:0000313" key="3">
    <source>
        <dbReference type="RefSeq" id="XP_033458150.1"/>
    </source>
</evidence>
<feature type="compositionally biased region" description="Basic and acidic residues" evidence="1">
    <location>
        <begin position="73"/>
        <end position="85"/>
    </location>
</feature>
<sequence>MASTPSAHRGQTRSPESFESQQMRDNAAEILESYEKLSWVSFNRHESIPQTRLYLQKIIAGFDPAVAGKAYWKEDFTPHPSKENEQPQSSRKGKERVSFATSGETPVQAESSTRRVSKGKPPTSTDNGAVGSSSSSSRKRQHGSEMDIS</sequence>
<protein>
    <submittedName>
        <fullName evidence="3">Uncharacterized protein</fullName>
    </submittedName>
</protein>
<dbReference type="Proteomes" id="UP000504637">
    <property type="component" value="Unplaced"/>
</dbReference>
<feature type="compositionally biased region" description="Polar residues" evidence="1">
    <location>
        <begin position="12"/>
        <end position="24"/>
    </location>
</feature>
<reference evidence="3" key="2">
    <citation type="submission" date="2020-04" db="EMBL/GenBank/DDBJ databases">
        <authorList>
            <consortium name="NCBI Genome Project"/>
        </authorList>
    </citation>
    <scope>NUCLEOTIDE SEQUENCE</scope>
    <source>
        <strain evidence="3">CBS 342.82</strain>
    </source>
</reference>
<evidence type="ECO:0000313" key="2">
    <source>
        <dbReference type="Proteomes" id="UP000504637"/>
    </source>
</evidence>